<protein>
    <submittedName>
        <fullName evidence="1">Uncharacterized protein</fullName>
    </submittedName>
</protein>
<name>A0A6C0KMM8_9ZZZZ</name>
<organism evidence="1">
    <name type="scientific">viral metagenome</name>
    <dbReference type="NCBI Taxonomy" id="1070528"/>
    <lineage>
        <taxon>unclassified sequences</taxon>
        <taxon>metagenomes</taxon>
        <taxon>organismal metagenomes</taxon>
    </lineage>
</organism>
<evidence type="ECO:0000313" key="1">
    <source>
        <dbReference type="EMBL" id="QHU19255.1"/>
    </source>
</evidence>
<accession>A0A6C0KMM8</accession>
<dbReference type="EMBL" id="MN740946">
    <property type="protein sequence ID" value="QHU19255.1"/>
    <property type="molecule type" value="Genomic_DNA"/>
</dbReference>
<dbReference type="AlphaFoldDB" id="A0A6C0KMM8"/>
<reference evidence="1" key="1">
    <citation type="journal article" date="2020" name="Nature">
        <title>Giant virus diversity and host interactions through global metagenomics.</title>
        <authorList>
            <person name="Schulz F."/>
            <person name="Roux S."/>
            <person name="Paez-Espino D."/>
            <person name="Jungbluth S."/>
            <person name="Walsh D.A."/>
            <person name="Denef V.J."/>
            <person name="McMahon K.D."/>
            <person name="Konstantinidis K.T."/>
            <person name="Eloe-Fadrosh E.A."/>
            <person name="Kyrpides N.C."/>
            <person name="Woyke T."/>
        </authorList>
    </citation>
    <scope>NUCLEOTIDE SEQUENCE</scope>
    <source>
        <strain evidence="1">GVMAG-S-3300013014-104</strain>
    </source>
</reference>
<sequence>MCKKIYLFNFFLYIYKIQNTKYKIINKII</sequence>
<proteinExistence type="predicted"/>